<dbReference type="AlphaFoldDB" id="A0A7W0BWC2"/>
<dbReference type="InterPro" id="IPR023753">
    <property type="entry name" value="FAD/NAD-binding_dom"/>
</dbReference>
<feature type="domain" description="FAD/NAD(P)-binding" evidence="1">
    <location>
        <begin position="45"/>
        <end position="146"/>
    </location>
</feature>
<comment type="caution">
    <text evidence="2">The sequence shown here is derived from an EMBL/GenBank/DDBJ whole genome shotgun (WGS) entry which is preliminary data.</text>
</comment>
<evidence type="ECO:0000313" key="3">
    <source>
        <dbReference type="Proteomes" id="UP000580891"/>
    </source>
</evidence>
<keyword evidence="2" id="KW-0670">Pyruvate</keyword>
<dbReference type="Gene3D" id="3.40.50.720">
    <property type="entry name" value="NAD(P)-binding Rossmann-like Domain"/>
    <property type="match status" value="1"/>
</dbReference>
<name>A0A7W0BWC2_9BACL</name>
<evidence type="ECO:0000259" key="1">
    <source>
        <dbReference type="Pfam" id="PF07992"/>
    </source>
</evidence>
<accession>A0A7W0BWC2</accession>
<dbReference type="SUPFAM" id="SSF51905">
    <property type="entry name" value="FAD/NAD(P)-binding domain"/>
    <property type="match status" value="1"/>
</dbReference>
<reference evidence="2 3" key="1">
    <citation type="submission" date="2020-07" db="EMBL/GenBank/DDBJ databases">
        <title>Genomic Encyclopedia of Type Strains, Phase IV (KMG-IV): sequencing the most valuable type-strain genomes for metagenomic binning, comparative biology and taxonomic classification.</title>
        <authorList>
            <person name="Goeker M."/>
        </authorList>
    </citation>
    <scope>NUCLEOTIDE SEQUENCE [LARGE SCALE GENOMIC DNA]</scope>
    <source>
        <strain evidence="2 3">DSM 25220</strain>
    </source>
</reference>
<keyword evidence="3" id="KW-1185">Reference proteome</keyword>
<dbReference type="EMBL" id="JACDUU010000002">
    <property type="protein sequence ID" value="MBA2871091.1"/>
    <property type="molecule type" value="Genomic_DNA"/>
</dbReference>
<gene>
    <name evidence="2" type="ORF">HNQ85_001361</name>
</gene>
<organism evidence="2 3">
    <name type="scientific">[Anoxybacillus] calidus</name>
    <dbReference type="NCBI Taxonomy" id="575178"/>
    <lineage>
        <taxon>Bacteria</taxon>
        <taxon>Bacillati</taxon>
        <taxon>Bacillota</taxon>
        <taxon>Bacilli</taxon>
        <taxon>Bacillales</taxon>
        <taxon>Anoxybacillaceae</taxon>
        <taxon>Paranoxybacillus</taxon>
    </lineage>
</organism>
<protein>
    <submittedName>
        <fullName evidence="2">Pyruvate/2-oxoglutarate dehydrogenase complex dihydrolipoamide dehydrogenase (E3) component</fullName>
    </submittedName>
</protein>
<dbReference type="Gene3D" id="3.50.50.60">
    <property type="entry name" value="FAD/NAD(P)-binding domain"/>
    <property type="match status" value="1"/>
</dbReference>
<dbReference type="Proteomes" id="UP000580891">
    <property type="component" value="Unassembled WGS sequence"/>
</dbReference>
<dbReference type="GO" id="GO:0016491">
    <property type="term" value="F:oxidoreductase activity"/>
    <property type="evidence" value="ECO:0007669"/>
    <property type="project" value="InterPro"/>
</dbReference>
<sequence length="146" mass="15905">MSMRNLLLLQNKSAKNCQTFIPSYALGFTWSGSHSELIVENENPDAVIIATGAKPFVPNISGVNLPEVVFAQDVLAGKKDVGQSFVVVGDRLVSAETEAHPANHGKKVVIIEMRKEMVKDGEPAVKHFLLKDLQEHNVEIITSATV</sequence>
<dbReference type="Pfam" id="PF07992">
    <property type="entry name" value="Pyr_redox_2"/>
    <property type="match status" value="1"/>
</dbReference>
<proteinExistence type="predicted"/>
<evidence type="ECO:0000313" key="2">
    <source>
        <dbReference type="EMBL" id="MBA2871091.1"/>
    </source>
</evidence>
<dbReference type="InterPro" id="IPR036188">
    <property type="entry name" value="FAD/NAD-bd_sf"/>
</dbReference>